<evidence type="ECO:0000256" key="3">
    <source>
        <dbReference type="ARBA" id="ARBA00012755"/>
    </source>
</evidence>
<dbReference type="PRINTS" id="PR00740">
    <property type="entry name" value="GLHYDRLASE27"/>
</dbReference>
<dbReference type="GO" id="GO:0004557">
    <property type="term" value="F:alpha-galactosidase activity"/>
    <property type="evidence" value="ECO:0007669"/>
    <property type="project" value="UniProtKB-EC"/>
</dbReference>
<dbReference type="InterPro" id="IPR013785">
    <property type="entry name" value="Aldolase_TIM"/>
</dbReference>
<dbReference type="Gene3D" id="3.20.20.70">
    <property type="entry name" value="Aldolase class I"/>
    <property type="match status" value="1"/>
</dbReference>
<dbReference type="OrthoDB" id="5795902at2759"/>
<dbReference type="eggNOG" id="KOG2366">
    <property type="taxonomic scope" value="Eukaryota"/>
</dbReference>
<dbReference type="PANTHER" id="PTHR11452:SF42">
    <property type="entry name" value="ALPHA-GALACTOSIDASE"/>
    <property type="match status" value="1"/>
</dbReference>
<keyword evidence="11" id="KW-1185">Reference proteome</keyword>
<comment type="similarity">
    <text evidence="2 7">Belongs to the glycosyl hydrolase 27 family.</text>
</comment>
<dbReference type="InterPro" id="IPR002241">
    <property type="entry name" value="Glyco_hydro_27"/>
</dbReference>
<gene>
    <name evidence="10" type="ORF">SELMODRAFT_444098</name>
</gene>
<evidence type="ECO:0000256" key="8">
    <source>
        <dbReference type="SAM" id="SignalP"/>
    </source>
</evidence>
<comment type="catalytic activity">
    <reaction evidence="1 7">
        <text>Hydrolysis of terminal, non-reducing alpha-D-galactose residues in alpha-D-galactosides, including galactose oligosaccharides, galactomannans and galactolipids.</text>
        <dbReference type="EC" id="3.2.1.22"/>
    </reaction>
</comment>
<organism evidence="11">
    <name type="scientific">Selaginella moellendorffii</name>
    <name type="common">Spikemoss</name>
    <dbReference type="NCBI Taxonomy" id="88036"/>
    <lineage>
        <taxon>Eukaryota</taxon>
        <taxon>Viridiplantae</taxon>
        <taxon>Streptophyta</taxon>
        <taxon>Embryophyta</taxon>
        <taxon>Tracheophyta</taxon>
        <taxon>Lycopodiopsida</taxon>
        <taxon>Selaginellales</taxon>
        <taxon>Selaginellaceae</taxon>
        <taxon>Selaginella</taxon>
    </lineage>
</organism>
<feature type="signal peptide" evidence="8">
    <location>
        <begin position="1"/>
        <end position="27"/>
    </location>
</feature>
<dbReference type="GO" id="GO:0005975">
    <property type="term" value="P:carbohydrate metabolic process"/>
    <property type="evidence" value="ECO:0007669"/>
    <property type="project" value="InterPro"/>
</dbReference>
<dbReference type="SUPFAM" id="SSF51011">
    <property type="entry name" value="Glycosyl hydrolase domain"/>
    <property type="match status" value="1"/>
</dbReference>
<dbReference type="Gramene" id="EFJ20054">
    <property type="protein sequence ID" value="EFJ20054"/>
    <property type="gene ID" value="SELMODRAFT_444098"/>
</dbReference>
<name>D8S6F5_SELML</name>
<dbReference type="FunCoup" id="D8S6F5">
    <property type="interactions" value="1341"/>
</dbReference>
<dbReference type="EMBL" id="GL377604">
    <property type="protein sequence ID" value="EFJ20054.1"/>
    <property type="molecule type" value="Genomic_DNA"/>
</dbReference>
<dbReference type="HOGENOM" id="CLU_013093_5_1_1"/>
<dbReference type="InterPro" id="IPR041233">
    <property type="entry name" value="Melibiase_C"/>
</dbReference>
<feature type="domain" description="Alpha galactosidase C-terminal" evidence="9">
    <location>
        <begin position="515"/>
        <end position="597"/>
    </location>
</feature>
<dbReference type="Pfam" id="PF16499">
    <property type="entry name" value="Melibiase_2"/>
    <property type="match status" value="1"/>
</dbReference>
<dbReference type="Proteomes" id="UP000001514">
    <property type="component" value="Unassembled WGS sequence"/>
</dbReference>
<feature type="chain" id="PRO_5003122442" description="Alpha-galactosidase" evidence="8">
    <location>
        <begin position="28"/>
        <end position="604"/>
    </location>
</feature>
<evidence type="ECO:0000256" key="6">
    <source>
        <dbReference type="ARBA" id="ARBA00023295"/>
    </source>
</evidence>
<dbReference type="Pfam" id="PF17801">
    <property type="entry name" value="Melibiase_C"/>
    <property type="match status" value="1"/>
</dbReference>
<evidence type="ECO:0000256" key="2">
    <source>
        <dbReference type="ARBA" id="ARBA00009743"/>
    </source>
</evidence>
<keyword evidence="6 7" id="KW-0326">Glycosidase</keyword>
<protein>
    <recommendedName>
        <fullName evidence="3 7">Alpha-galactosidase</fullName>
        <ecNumber evidence="3 7">3.2.1.22</ecNumber>
    </recommendedName>
    <alternativeName>
        <fullName evidence="7">Melibiase</fullName>
    </alternativeName>
</protein>
<dbReference type="PANTHER" id="PTHR11452">
    <property type="entry name" value="ALPHA-GALACTOSIDASE/ALPHA-N-ACETYLGALACTOSAMINIDASE"/>
    <property type="match status" value="1"/>
</dbReference>
<evidence type="ECO:0000256" key="1">
    <source>
        <dbReference type="ARBA" id="ARBA00001255"/>
    </source>
</evidence>
<dbReference type="CDD" id="cd14792">
    <property type="entry name" value="GH27"/>
    <property type="match status" value="1"/>
</dbReference>
<proteinExistence type="inferred from homology"/>
<evidence type="ECO:0000313" key="11">
    <source>
        <dbReference type="Proteomes" id="UP000001514"/>
    </source>
</evidence>
<dbReference type="AlphaFoldDB" id="D8S6F5"/>
<keyword evidence="7" id="KW-1015">Disulfide bond</keyword>
<evidence type="ECO:0000256" key="7">
    <source>
        <dbReference type="RuleBase" id="RU361168"/>
    </source>
</evidence>
<dbReference type="Gene3D" id="2.60.40.1180">
    <property type="entry name" value="Golgi alpha-mannosidase II"/>
    <property type="match status" value="1"/>
</dbReference>
<dbReference type="InterPro" id="IPR017853">
    <property type="entry name" value="GH"/>
</dbReference>
<dbReference type="SUPFAM" id="SSF51445">
    <property type="entry name" value="(Trans)glycosidases"/>
    <property type="match status" value="1"/>
</dbReference>
<dbReference type="OMA" id="AKVHAMG"/>
<dbReference type="InParanoid" id="D8S6F5"/>
<evidence type="ECO:0000256" key="5">
    <source>
        <dbReference type="ARBA" id="ARBA00022801"/>
    </source>
</evidence>
<dbReference type="InterPro" id="IPR013780">
    <property type="entry name" value="Glyco_hydro_b"/>
</dbReference>
<evidence type="ECO:0000313" key="10">
    <source>
        <dbReference type="EMBL" id="EFJ20054.1"/>
    </source>
</evidence>
<dbReference type="KEGG" id="smo:SELMODRAFT_444098"/>
<dbReference type="EC" id="3.2.1.22" evidence="3 7"/>
<keyword evidence="5 7" id="KW-0378">Hydrolase</keyword>
<evidence type="ECO:0000259" key="9">
    <source>
        <dbReference type="Pfam" id="PF17801"/>
    </source>
</evidence>
<reference evidence="10 11" key="1">
    <citation type="journal article" date="2011" name="Science">
        <title>The Selaginella genome identifies genetic changes associated with the evolution of vascular plants.</title>
        <authorList>
            <person name="Banks J.A."/>
            <person name="Nishiyama T."/>
            <person name="Hasebe M."/>
            <person name="Bowman J.L."/>
            <person name="Gribskov M."/>
            <person name="dePamphilis C."/>
            <person name="Albert V.A."/>
            <person name="Aono N."/>
            <person name="Aoyama T."/>
            <person name="Ambrose B.A."/>
            <person name="Ashton N.W."/>
            <person name="Axtell M.J."/>
            <person name="Barker E."/>
            <person name="Barker M.S."/>
            <person name="Bennetzen J.L."/>
            <person name="Bonawitz N.D."/>
            <person name="Chapple C."/>
            <person name="Cheng C."/>
            <person name="Correa L.G."/>
            <person name="Dacre M."/>
            <person name="DeBarry J."/>
            <person name="Dreyer I."/>
            <person name="Elias M."/>
            <person name="Engstrom E.M."/>
            <person name="Estelle M."/>
            <person name="Feng L."/>
            <person name="Finet C."/>
            <person name="Floyd S.K."/>
            <person name="Frommer W.B."/>
            <person name="Fujita T."/>
            <person name="Gramzow L."/>
            <person name="Gutensohn M."/>
            <person name="Harholt J."/>
            <person name="Hattori M."/>
            <person name="Heyl A."/>
            <person name="Hirai T."/>
            <person name="Hiwatashi Y."/>
            <person name="Ishikawa M."/>
            <person name="Iwata M."/>
            <person name="Karol K.G."/>
            <person name="Koehler B."/>
            <person name="Kolukisaoglu U."/>
            <person name="Kubo M."/>
            <person name="Kurata T."/>
            <person name="Lalonde S."/>
            <person name="Li K."/>
            <person name="Li Y."/>
            <person name="Litt A."/>
            <person name="Lyons E."/>
            <person name="Manning G."/>
            <person name="Maruyama T."/>
            <person name="Michael T.P."/>
            <person name="Mikami K."/>
            <person name="Miyazaki S."/>
            <person name="Morinaga S."/>
            <person name="Murata T."/>
            <person name="Mueller-Roeber B."/>
            <person name="Nelson D.R."/>
            <person name="Obara M."/>
            <person name="Oguri Y."/>
            <person name="Olmstead R.G."/>
            <person name="Onodera N."/>
            <person name="Petersen B.L."/>
            <person name="Pils B."/>
            <person name="Prigge M."/>
            <person name="Rensing S.A."/>
            <person name="Riano-Pachon D.M."/>
            <person name="Roberts A.W."/>
            <person name="Sato Y."/>
            <person name="Scheller H.V."/>
            <person name="Schulz B."/>
            <person name="Schulz C."/>
            <person name="Shakirov E.V."/>
            <person name="Shibagaki N."/>
            <person name="Shinohara N."/>
            <person name="Shippen D.E."/>
            <person name="Soerensen I."/>
            <person name="Sotooka R."/>
            <person name="Sugimoto N."/>
            <person name="Sugita M."/>
            <person name="Sumikawa N."/>
            <person name="Tanurdzic M."/>
            <person name="Theissen G."/>
            <person name="Ulvskov P."/>
            <person name="Wakazuki S."/>
            <person name="Weng J.K."/>
            <person name="Willats W.W."/>
            <person name="Wipf D."/>
            <person name="Wolf P.G."/>
            <person name="Yang L."/>
            <person name="Zimmer A.D."/>
            <person name="Zhu Q."/>
            <person name="Mitros T."/>
            <person name="Hellsten U."/>
            <person name="Loque D."/>
            <person name="Otillar R."/>
            <person name="Salamov A."/>
            <person name="Schmutz J."/>
            <person name="Shapiro H."/>
            <person name="Lindquist E."/>
            <person name="Lucas S."/>
            <person name="Rokhsar D."/>
            <person name="Grigoriev I.V."/>
        </authorList>
    </citation>
    <scope>NUCLEOTIDE SEQUENCE [LARGE SCALE GENOMIC DNA]</scope>
</reference>
<keyword evidence="4 8" id="KW-0732">Signal</keyword>
<accession>D8S6F5</accession>
<sequence length="604" mass="65305">MAAADAAMIVLIPLLLHSAILWSGISAQSTISSTPPRGWNSYDSFSWIVSEDEFLANAQVVADSLQQFGYEYVVVDFLWFRKNVKGASMSSPGYDIIDEWGRLVPDPVRWPSTAGGKGFAPIAAKVHAMGLKFGIHVMRGISTAALQQNTPVLGAPGWRARDIALPSRPCSWMKDCFVSVDTSSVGGKAFLDSLYQQYASWGVHFIKHDCVFGVDDLSLDEIQAVSTAISATNRAIVYSLSPGVKATPSMGKSVASAVNMYRVTSDDWDSWGDLQLHFDVARDFAAAGLIGASGLEGGRSWPDLDMLPIGWITDPGVRRGPHRYSNLTPDEEKLQMSLWAMAKSPLIYGGDLRKIDQDTLSLITNSVMLGINSHSFRNMEISAEAVSGNEVPSVLRLSSCSDSGETRWSLVDQKMCWSVPKFRNGSGELMTGCLDWTNATNSRKTGHVHLSSELGNLCLKSYAKLPRAFGSLISSSFSSCPKHGSEKWKLTPDGKLHSRSTGLCAAVYPQVYSSRVWSARGSDGEYYVGLFNVGSKAAKIAITVANLVNHGTRSKPGSSSDGWECDAMDIWSNKNIGVISDALEASVPAHGAALFSLTCSPTKR</sequence>
<evidence type="ECO:0000256" key="4">
    <source>
        <dbReference type="ARBA" id="ARBA00022729"/>
    </source>
</evidence>
<dbReference type="STRING" id="88036.D8S6F5"/>